<dbReference type="GO" id="GO:0071949">
    <property type="term" value="F:FAD binding"/>
    <property type="evidence" value="ECO:0007669"/>
    <property type="project" value="InterPro"/>
</dbReference>
<dbReference type="GO" id="GO:1903457">
    <property type="term" value="P:lactate catabolic process"/>
    <property type="evidence" value="ECO:0007669"/>
    <property type="project" value="TreeGrafter"/>
</dbReference>
<dbReference type="InterPro" id="IPR016169">
    <property type="entry name" value="FAD-bd_PCMH_sub2"/>
</dbReference>
<dbReference type="SUPFAM" id="SSF56176">
    <property type="entry name" value="FAD-binding/transporter-associated domain-like"/>
    <property type="match status" value="1"/>
</dbReference>
<evidence type="ECO:0000256" key="7">
    <source>
        <dbReference type="ARBA" id="ARBA00023002"/>
    </source>
</evidence>
<evidence type="ECO:0000256" key="4">
    <source>
        <dbReference type="ARBA" id="ARBA00022630"/>
    </source>
</evidence>
<dbReference type="KEGG" id="bbrx:BRETT_004900"/>
<sequence>MLRIFRIDKCLAKTSNRILLNGRFGSFNRSLVRFVSTKPNIVTKNDGKRYSGSTVALYFTLGLFLGTSIITYKLAKNPPEFLFPHSSTTKLAEISSPRYGDPDKVVKELKNVLSADQIRSTKETLETHSDSSFSTHHATPDQRPVAVIFPNSTEEVSLVLKACHKYKVPVVPYTGGTSLEGHYTPTRKGISVDLSRMNKVLAVHAEDLDVTVQAAVGWQTLANYLKSYNLMFGPDPGPGACIGGMVGTSCSGTNAARWGTMKENVVSLTVVLADGTIIKTKNRPRKSAAGYNLNGLFIGSEGTLGIVTEATLKLNVKPKYENVAVISFPTISDASSTVAQFVQHGIQLDAMELLDDKMMKYVNVSGQTTLKYDEAPTLMLKIGGTTKEAVKSQINDVKRISKENHQNSFRFASSDAEREELWNARKVALWSTINYGQEYIDKDIQVWATDVAVPISKLCECLTATKNEMNETGVAGAIVGHVGDGNYHAMILFKREDRPKVERIVRHMVDGALKAEGTVTGEHGVGMGKRGFLKQELPPDAIDLMRKIKFALDPYRILNPDKVFSIDPKDKGE</sequence>
<dbReference type="OrthoDB" id="7786253at2759"/>
<dbReference type="PANTHER" id="PTHR11748:SF111">
    <property type="entry name" value="D-LACTATE DEHYDROGENASE, MITOCHONDRIAL-RELATED"/>
    <property type="match status" value="1"/>
</dbReference>
<keyword evidence="4" id="KW-0285">Flavoprotein</keyword>
<dbReference type="Gene3D" id="3.30.465.10">
    <property type="match status" value="1"/>
</dbReference>
<keyword evidence="12" id="KW-0812">Transmembrane</keyword>
<comment type="catalytic activity">
    <reaction evidence="10">
        <text>(R)-lactate + 2 Fe(III)-[cytochrome c] = 2 Fe(II)-[cytochrome c] + pyruvate + 2 H(+)</text>
        <dbReference type="Rhea" id="RHEA:13521"/>
        <dbReference type="Rhea" id="RHEA-COMP:10350"/>
        <dbReference type="Rhea" id="RHEA-COMP:14399"/>
        <dbReference type="ChEBI" id="CHEBI:15361"/>
        <dbReference type="ChEBI" id="CHEBI:15378"/>
        <dbReference type="ChEBI" id="CHEBI:16004"/>
        <dbReference type="ChEBI" id="CHEBI:29033"/>
        <dbReference type="ChEBI" id="CHEBI:29034"/>
        <dbReference type="EC" id="1.1.2.4"/>
    </reaction>
</comment>
<keyword evidence="8" id="KW-0496">Mitochondrion</keyword>
<keyword evidence="7" id="KW-0560">Oxidoreductase</keyword>
<dbReference type="InterPro" id="IPR036318">
    <property type="entry name" value="FAD-bd_PCMH-like_sf"/>
</dbReference>
<evidence type="ECO:0000256" key="1">
    <source>
        <dbReference type="ARBA" id="ARBA00001974"/>
    </source>
</evidence>
<dbReference type="Pfam" id="PF01565">
    <property type="entry name" value="FAD_binding_4"/>
    <property type="match status" value="1"/>
</dbReference>
<evidence type="ECO:0000259" key="13">
    <source>
        <dbReference type="PROSITE" id="PS51387"/>
    </source>
</evidence>
<dbReference type="Pfam" id="PF02913">
    <property type="entry name" value="FAD-oxidase_C"/>
    <property type="match status" value="1"/>
</dbReference>
<gene>
    <name evidence="14" type="ORF">BRETT_004900</name>
</gene>
<comment type="subcellular location">
    <subcellularLocation>
        <location evidence="2">Mitochondrion</location>
    </subcellularLocation>
</comment>
<dbReference type="Gene3D" id="3.30.70.2740">
    <property type="match status" value="1"/>
</dbReference>
<dbReference type="InterPro" id="IPR016166">
    <property type="entry name" value="FAD-bd_PCMH"/>
</dbReference>
<dbReference type="FunFam" id="1.10.45.10:FF:000001">
    <property type="entry name" value="D-lactate dehydrogenase mitochondrial"/>
    <property type="match status" value="1"/>
</dbReference>
<evidence type="ECO:0000256" key="10">
    <source>
        <dbReference type="ARBA" id="ARBA00051436"/>
    </source>
</evidence>
<dbReference type="PANTHER" id="PTHR11748">
    <property type="entry name" value="D-LACTATE DEHYDROGENASE"/>
    <property type="match status" value="1"/>
</dbReference>
<evidence type="ECO:0000313" key="14">
    <source>
        <dbReference type="EMBL" id="QOU20246.1"/>
    </source>
</evidence>
<feature type="domain" description="FAD-binding PCMH-type" evidence="13">
    <location>
        <begin position="140"/>
        <end position="317"/>
    </location>
</feature>
<keyword evidence="5" id="KW-0274">FAD</keyword>
<accession>A0A871R4M1</accession>
<proteinExistence type="inferred from homology"/>
<dbReference type="SUPFAM" id="SSF55103">
    <property type="entry name" value="FAD-linked oxidases, C-terminal domain"/>
    <property type="match status" value="1"/>
</dbReference>
<evidence type="ECO:0000313" key="15">
    <source>
        <dbReference type="Proteomes" id="UP000663131"/>
    </source>
</evidence>
<dbReference type="GeneID" id="64576823"/>
<evidence type="ECO:0000256" key="8">
    <source>
        <dbReference type="ARBA" id="ARBA00023128"/>
    </source>
</evidence>
<dbReference type="EC" id="1.1.2.4" evidence="9"/>
<dbReference type="EMBL" id="CP063135">
    <property type="protein sequence ID" value="QOU20246.1"/>
    <property type="molecule type" value="Genomic_DNA"/>
</dbReference>
<keyword evidence="12" id="KW-0472">Membrane</keyword>
<dbReference type="InterPro" id="IPR004113">
    <property type="entry name" value="FAD-bd_oxidored_4_C"/>
</dbReference>
<evidence type="ECO:0000256" key="11">
    <source>
        <dbReference type="ARBA" id="ARBA00083446"/>
    </source>
</evidence>
<organism evidence="14 15">
    <name type="scientific">Dekkera bruxellensis</name>
    <name type="common">Brettanomyces custersii</name>
    <dbReference type="NCBI Taxonomy" id="5007"/>
    <lineage>
        <taxon>Eukaryota</taxon>
        <taxon>Fungi</taxon>
        <taxon>Dikarya</taxon>
        <taxon>Ascomycota</taxon>
        <taxon>Saccharomycotina</taxon>
        <taxon>Pichiomycetes</taxon>
        <taxon>Pichiales</taxon>
        <taxon>Pichiaceae</taxon>
        <taxon>Brettanomyces</taxon>
    </lineage>
</organism>
<evidence type="ECO:0000256" key="6">
    <source>
        <dbReference type="ARBA" id="ARBA00022946"/>
    </source>
</evidence>
<reference evidence="14" key="1">
    <citation type="submission" date="2020-10" db="EMBL/GenBank/DDBJ databases">
        <authorList>
            <person name="Palmer J.M."/>
        </authorList>
    </citation>
    <scope>NUCLEOTIDE SEQUENCE</scope>
    <source>
        <strain evidence="14">UCD 2041</strain>
    </source>
</reference>
<name>A0A871R4M1_DEKBR</name>
<keyword evidence="12" id="KW-1133">Transmembrane helix</keyword>
<dbReference type="GO" id="GO:0004458">
    <property type="term" value="F:D-lactate dehydrogenase (cytochrome) activity"/>
    <property type="evidence" value="ECO:0007669"/>
    <property type="project" value="UniProtKB-EC"/>
</dbReference>
<dbReference type="AlphaFoldDB" id="A0A871R4M1"/>
<dbReference type="RefSeq" id="XP_041136739.1">
    <property type="nucleotide sequence ID" value="XM_041283387.1"/>
</dbReference>
<dbReference type="PROSITE" id="PS51387">
    <property type="entry name" value="FAD_PCMH"/>
    <property type="match status" value="1"/>
</dbReference>
<feature type="transmembrane region" description="Helical" evidence="12">
    <location>
        <begin position="55"/>
        <end position="75"/>
    </location>
</feature>
<dbReference type="Proteomes" id="UP000663131">
    <property type="component" value="Chromosome 7"/>
</dbReference>
<dbReference type="InterPro" id="IPR016171">
    <property type="entry name" value="Vanillyl_alc_oxidase_C-sub2"/>
</dbReference>
<dbReference type="GO" id="GO:0005739">
    <property type="term" value="C:mitochondrion"/>
    <property type="evidence" value="ECO:0007669"/>
    <property type="project" value="UniProtKB-SubCell"/>
</dbReference>
<evidence type="ECO:0000256" key="5">
    <source>
        <dbReference type="ARBA" id="ARBA00022827"/>
    </source>
</evidence>
<evidence type="ECO:0000256" key="3">
    <source>
        <dbReference type="ARBA" id="ARBA00008000"/>
    </source>
</evidence>
<dbReference type="GO" id="GO:0008720">
    <property type="term" value="F:D-lactate dehydrogenase (NAD+) activity"/>
    <property type="evidence" value="ECO:0007669"/>
    <property type="project" value="TreeGrafter"/>
</dbReference>
<protein>
    <recommendedName>
        <fullName evidence="9">D-lactate dehydrogenase (cytochrome)</fullName>
        <ecNumber evidence="9">1.1.2.4</ecNumber>
    </recommendedName>
    <alternativeName>
        <fullName evidence="11">D-lactate ferricytochrome C oxidoreductase</fullName>
    </alternativeName>
</protein>
<comment type="cofactor">
    <cofactor evidence="1">
        <name>FAD</name>
        <dbReference type="ChEBI" id="CHEBI:57692"/>
    </cofactor>
</comment>
<dbReference type="InterPro" id="IPR006094">
    <property type="entry name" value="Oxid_FAD_bind_N"/>
</dbReference>
<comment type="similarity">
    <text evidence="3">Belongs to the FAD-binding oxidoreductase/transferase type 4 family.</text>
</comment>
<evidence type="ECO:0000256" key="9">
    <source>
        <dbReference type="ARBA" id="ARBA00038897"/>
    </source>
</evidence>
<evidence type="ECO:0000256" key="12">
    <source>
        <dbReference type="SAM" id="Phobius"/>
    </source>
</evidence>
<dbReference type="FunFam" id="3.30.70.2740:FF:000001">
    <property type="entry name" value="D-lactate dehydrogenase mitochondrial"/>
    <property type="match status" value="1"/>
</dbReference>
<dbReference type="InterPro" id="IPR016164">
    <property type="entry name" value="FAD-linked_Oxase-like_C"/>
</dbReference>
<keyword evidence="6" id="KW-0809">Transit peptide</keyword>
<reference evidence="14" key="2">
    <citation type="journal article" name="BMC Genomics">
        <title>New genome assemblies reveal patterns of domestication and adaptation across Brettanomyces (Dekkera) species.</title>
        <authorList>
            <person name="Roach M.J."/>
            <person name="Borneman A.R."/>
        </authorList>
    </citation>
    <scope>NUCLEOTIDE SEQUENCE</scope>
    <source>
        <strain evidence="14">UCD 2041</strain>
    </source>
</reference>
<dbReference type="Gene3D" id="1.10.45.10">
    <property type="entry name" value="Vanillyl-alcohol Oxidase, Chain A, domain 4"/>
    <property type="match status" value="1"/>
</dbReference>
<evidence type="ECO:0000256" key="2">
    <source>
        <dbReference type="ARBA" id="ARBA00004173"/>
    </source>
</evidence>
<dbReference type="FunFam" id="3.30.465.10:FF:000014">
    <property type="entry name" value="D-lactate dehydrogenase (Cytochrome), putative"/>
    <property type="match status" value="1"/>
</dbReference>